<name>A0ABS8AMN6_9BACT</name>
<keyword evidence="6" id="KW-1185">Reference proteome</keyword>
<dbReference type="EMBL" id="JAJADR010000001">
    <property type="protein sequence ID" value="MCB2407475.1"/>
    <property type="molecule type" value="Genomic_DNA"/>
</dbReference>
<dbReference type="InterPro" id="IPR039420">
    <property type="entry name" value="WalR-like"/>
</dbReference>
<protein>
    <submittedName>
        <fullName evidence="5">Response regulator transcription factor</fullName>
    </submittedName>
</protein>
<dbReference type="InterPro" id="IPR001789">
    <property type="entry name" value="Sig_transdc_resp-reg_receiver"/>
</dbReference>
<feature type="domain" description="HTH luxR-type" evidence="3">
    <location>
        <begin position="166"/>
        <end position="231"/>
    </location>
</feature>
<dbReference type="RefSeq" id="WP_226173276.1">
    <property type="nucleotide sequence ID" value="NZ_JAJADR010000001.1"/>
</dbReference>
<comment type="caution">
    <text evidence="2">Lacks conserved residue(s) required for the propagation of feature annotation.</text>
</comment>
<dbReference type="InterPro" id="IPR011006">
    <property type="entry name" value="CheY-like_superfamily"/>
</dbReference>
<evidence type="ECO:0000313" key="5">
    <source>
        <dbReference type="EMBL" id="MCB2407475.1"/>
    </source>
</evidence>
<keyword evidence="1" id="KW-0238">DNA-binding</keyword>
<dbReference type="CDD" id="cd06170">
    <property type="entry name" value="LuxR_C_like"/>
    <property type="match status" value="1"/>
</dbReference>
<dbReference type="SUPFAM" id="SSF52172">
    <property type="entry name" value="CheY-like"/>
    <property type="match status" value="1"/>
</dbReference>
<evidence type="ECO:0000313" key="6">
    <source>
        <dbReference type="Proteomes" id="UP001165296"/>
    </source>
</evidence>
<evidence type="ECO:0000259" key="4">
    <source>
        <dbReference type="PROSITE" id="PS50110"/>
    </source>
</evidence>
<dbReference type="Proteomes" id="UP001165296">
    <property type="component" value="Unassembled WGS sequence"/>
</dbReference>
<dbReference type="InterPro" id="IPR016032">
    <property type="entry name" value="Sig_transdc_resp-reg_C-effctor"/>
</dbReference>
<dbReference type="PROSITE" id="PS50110">
    <property type="entry name" value="RESPONSE_REGULATORY"/>
    <property type="match status" value="1"/>
</dbReference>
<proteinExistence type="predicted"/>
<dbReference type="SMART" id="SM00421">
    <property type="entry name" value="HTH_LUXR"/>
    <property type="match status" value="1"/>
</dbReference>
<dbReference type="PRINTS" id="PR00038">
    <property type="entry name" value="HTHLUXR"/>
</dbReference>
<sequence length="239" mass="25679">MSSSTFNGATLLSCAALPPVGVILVADAVPLLRQGLVQVLAQAHAGYCLLQAGTTAELLLLTQQLSPALVLTAADLPGAPPRAEGLLTALREIKPDLPVVALTDPVATPEPDLLRLLRHNVSGLLARSASISEVSEMVSSVLQRGRFYNEATLRLLQSQLAGRPRPARLRTELSNRQLEVLQLIAEEYCNEEIAGLLSTSVRTVEYHRSQMLQKTGTRTTLGLVLYALRQGVFVDKALS</sequence>
<dbReference type="Pfam" id="PF00196">
    <property type="entry name" value="GerE"/>
    <property type="match status" value="1"/>
</dbReference>
<reference evidence="5" key="1">
    <citation type="submission" date="2021-10" db="EMBL/GenBank/DDBJ databases">
        <authorList>
            <person name="Dean J.D."/>
            <person name="Kim M.K."/>
            <person name="Newey C.N."/>
            <person name="Stoker T.S."/>
            <person name="Thompson D.W."/>
            <person name="Grose J.H."/>
        </authorList>
    </citation>
    <scope>NUCLEOTIDE SEQUENCE</scope>
    <source>
        <strain evidence="5">BT178</strain>
    </source>
</reference>
<organism evidence="5 6">
    <name type="scientific">Hymenobacter lucidus</name>
    <dbReference type="NCBI Taxonomy" id="2880930"/>
    <lineage>
        <taxon>Bacteria</taxon>
        <taxon>Pseudomonadati</taxon>
        <taxon>Bacteroidota</taxon>
        <taxon>Cytophagia</taxon>
        <taxon>Cytophagales</taxon>
        <taxon>Hymenobacteraceae</taxon>
        <taxon>Hymenobacter</taxon>
    </lineage>
</organism>
<dbReference type="Gene3D" id="3.40.50.2300">
    <property type="match status" value="1"/>
</dbReference>
<dbReference type="SUPFAM" id="SSF46894">
    <property type="entry name" value="C-terminal effector domain of the bipartite response regulators"/>
    <property type="match status" value="1"/>
</dbReference>
<comment type="caution">
    <text evidence="5">The sequence shown here is derived from an EMBL/GenBank/DDBJ whole genome shotgun (WGS) entry which is preliminary data.</text>
</comment>
<evidence type="ECO:0000256" key="2">
    <source>
        <dbReference type="PROSITE-ProRule" id="PRU00169"/>
    </source>
</evidence>
<dbReference type="PANTHER" id="PTHR43214:SF43">
    <property type="entry name" value="TWO-COMPONENT RESPONSE REGULATOR"/>
    <property type="match status" value="1"/>
</dbReference>
<dbReference type="PROSITE" id="PS50043">
    <property type="entry name" value="HTH_LUXR_2"/>
    <property type="match status" value="1"/>
</dbReference>
<gene>
    <name evidence="5" type="ORF">LGH74_05765</name>
</gene>
<evidence type="ECO:0000259" key="3">
    <source>
        <dbReference type="PROSITE" id="PS50043"/>
    </source>
</evidence>
<feature type="domain" description="Response regulatory" evidence="4">
    <location>
        <begin position="22"/>
        <end position="142"/>
    </location>
</feature>
<dbReference type="InterPro" id="IPR000792">
    <property type="entry name" value="Tscrpt_reg_LuxR_C"/>
</dbReference>
<accession>A0ABS8AMN6</accession>
<evidence type="ECO:0000256" key="1">
    <source>
        <dbReference type="ARBA" id="ARBA00023125"/>
    </source>
</evidence>
<dbReference type="PANTHER" id="PTHR43214">
    <property type="entry name" value="TWO-COMPONENT RESPONSE REGULATOR"/>
    <property type="match status" value="1"/>
</dbReference>